<dbReference type="RefSeq" id="WP_275108153.1">
    <property type="nucleotide sequence ID" value="NZ_JAKJSC010000001.1"/>
</dbReference>
<proteinExistence type="predicted"/>
<comment type="caution">
    <text evidence="1">The sequence shown here is derived from an EMBL/GenBank/DDBJ whole genome shotgun (WGS) entry which is preliminary data.</text>
</comment>
<sequence>MIDLSAINKQSSKEEVREELVKLFTPYAQNLLASGGDFSYMNMYADNFRDQLQNRNQFNEYDVYTILNEACDISWRNAVNK</sequence>
<protein>
    <submittedName>
        <fullName evidence="1">Uncharacterized protein</fullName>
    </submittedName>
</protein>
<organism evidence="1 2">
    <name type="scientific">Paralabilibaculum antarcticum</name>
    <dbReference type="NCBI Taxonomy" id="2912572"/>
    <lineage>
        <taxon>Bacteria</taxon>
        <taxon>Pseudomonadati</taxon>
        <taxon>Bacteroidota</taxon>
        <taxon>Bacteroidia</taxon>
        <taxon>Marinilabiliales</taxon>
        <taxon>Marinifilaceae</taxon>
        <taxon>Paralabilibaculum</taxon>
    </lineage>
</organism>
<dbReference type="EMBL" id="JAKJSC010000001">
    <property type="protein sequence ID" value="MDE5416815.1"/>
    <property type="molecule type" value="Genomic_DNA"/>
</dbReference>
<dbReference type="Proteomes" id="UP001528920">
    <property type="component" value="Unassembled WGS sequence"/>
</dbReference>
<reference evidence="1 2" key="1">
    <citation type="submission" date="2022-01" db="EMBL/GenBank/DDBJ databases">
        <title>Labilibaculum sp. nov, a marine bacterium isolated from Antarctica.</title>
        <authorList>
            <person name="Dai W."/>
        </authorList>
    </citation>
    <scope>NUCLEOTIDE SEQUENCE [LARGE SCALE GENOMIC DNA]</scope>
    <source>
        <strain evidence="1 2">DW002</strain>
    </source>
</reference>
<evidence type="ECO:0000313" key="1">
    <source>
        <dbReference type="EMBL" id="MDE5416815.1"/>
    </source>
</evidence>
<keyword evidence="2" id="KW-1185">Reference proteome</keyword>
<name>A0ABT5VN12_9BACT</name>
<gene>
    <name evidence="1" type="ORF">L3049_02260</name>
</gene>
<evidence type="ECO:0000313" key="2">
    <source>
        <dbReference type="Proteomes" id="UP001528920"/>
    </source>
</evidence>
<accession>A0ABT5VN12</accession>